<dbReference type="GO" id="GO:0008168">
    <property type="term" value="F:methyltransferase activity"/>
    <property type="evidence" value="ECO:0007669"/>
    <property type="project" value="UniProtKB-KW"/>
</dbReference>
<sequence>MNVLGEQAASLPEVDPQRPSMSRIYNFLLGDRHNFAVDRQAAAAALSVMPELPEILRLNRQFLREAVRRADEAGIDQYLDLGCGISSSGDAYNLVRELRSGSRVIGVDLEPVAFVHGRLQLATDPAADVLYADLLDAREVLSSPPVRHLLDLDRPVCLLLVSVAHFIPDTDRLIEALAIYRDAVPRGSLLALTHACRKRISPAVEQVRRIHNNTTAPQAPRDAAETAVLFGDWPLLEPGLCTFGEWCSAPGRQCVGNEAEAAFLVGVARKP</sequence>
<evidence type="ECO:0000313" key="1">
    <source>
        <dbReference type="EMBL" id="TDO42364.1"/>
    </source>
</evidence>
<keyword evidence="1" id="KW-0489">Methyltransferase</keyword>
<protein>
    <submittedName>
        <fullName evidence="1">S-adenosyl methyltransferase</fullName>
    </submittedName>
</protein>
<organism evidence="1 2">
    <name type="scientific">Paractinoplanes brasiliensis</name>
    <dbReference type="NCBI Taxonomy" id="52695"/>
    <lineage>
        <taxon>Bacteria</taxon>
        <taxon>Bacillati</taxon>
        <taxon>Actinomycetota</taxon>
        <taxon>Actinomycetes</taxon>
        <taxon>Micromonosporales</taxon>
        <taxon>Micromonosporaceae</taxon>
        <taxon>Paractinoplanes</taxon>
    </lineage>
</organism>
<dbReference type="SUPFAM" id="SSF53335">
    <property type="entry name" value="S-adenosyl-L-methionine-dependent methyltransferases"/>
    <property type="match status" value="1"/>
</dbReference>
<dbReference type="InterPro" id="IPR006764">
    <property type="entry name" value="SAM_dep_MeTrfase_SAV2177_type"/>
</dbReference>
<dbReference type="OrthoDB" id="4073278at2"/>
<reference evidence="1 2" key="1">
    <citation type="submission" date="2019-03" db="EMBL/GenBank/DDBJ databases">
        <title>Sequencing the genomes of 1000 actinobacteria strains.</title>
        <authorList>
            <person name="Klenk H.-P."/>
        </authorList>
    </citation>
    <scope>NUCLEOTIDE SEQUENCE [LARGE SCALE GENOMIC DNA]</scope>
    <source>
        <strain evidence="1 2">DSM 43805</strain>
    </source>
</reference>
<gene>
    <name evidence="1" type="ORF">C8E87_6134</name>
</gene>
<dbReference type="RefSeq" id="WP_133876263.1">
    <property type="nucleotide sequence ID" value="NZ_BOMD01000062.1"/>
</dbReference>
<keyword evidence="1" id="KW-0808">Transferase</keyword>
<dbReference type="InterPro" id="IPR029063">
    <property type="entry name" value="SAM-dependent_MTases_sf"/>
</dbReference>
<dbReference type="Pfam" id="PF04672">
    <property type="entry name" value="Methyltransf_19"/>
    <property type="match status" value="1"/>
</dbReference>
<dbReference type="GO" id="GO:0032259">
    <property type="term" value="P:methylation"/>
    <property type="evidence" value="ECO:0007669"/>
    <property type="project" value="UniProtKB-KW"/>
</dbReference>
<comment type="caution">
    <text evidence="1">The sequence shown here is derived from an EMBL/GenBank/DDBJ whole genome shotgun (WGS) entry which is preliminary data.</text>
</comment>
<dbReference type="PIRSF" id="PIRSF017393">
    <property type="entry name" value="MTase_SAV2177"/>
    <property type="match status" value="1"/>
</dbReference>
<accession>A0A4R6JZP8</accession>
<dbReference type="EMBL" id="SNWR01000001">
    <property type="protein sequence ID" value="TDO42364.1"/>
    <property type="molecule type" value="Genomic_DNA"/>
</dbReference>
<dbReference type="AlphaFoldDB" id="A0A4R6JZP8"/>
<dbReference type="Gene3D" id="3.40.50.150">
    <property type="entry name" value="Vaccinia Virus protein VP39"/>
    <property type="match status" value="1"/>
</dbReference>
<proteinExistence type="predicted"/>
<keyword evidence="2" id="KW-1185">Reference proteome</keyword>
<dbReference type="Proteomes" id="UP000294901">
    <property type="component" value="Unassembled WGS sequence"/>
</dbReference>
<evidence type="ECO:0000313" key="2">
    <source>
        <dbReference type="Proteomes" id="UP000294901"/>
    </source>
</evidence>
<name>A0A4R6JZP8_9ACTN</name>